<reference evidence="1 2" key="1">
    <citation type="submission" date="2022-07" db="EMBL/GenBank/DDBJ databases">
        <title>Genome Analysis of Selected Gammaproteobacteria from Nigerian Food snails.</title>
        <authorList>
            <person name="Okafor A.C."/>
        </authorList>
    </citation>
    <scope>NUCLEOTIDE SEQUENCE [LARGE SCALE GENOMIC DNA]</scope>
    <source>
        <strain evidence="1 2">Awg 2</strain>
    </source>
</reference>
<dbReference type="RefSeq" id="WP_271471878.1">
    <property type="nucleotide sequence ID" value="NZ_JANEWF010000031.1"/>
</dbReference>
<gene>
    <name evidence="1" type="ORF">NNO07_21490</name>
</gene>
<sequence>MNNSKLEIICGVKISDISLIDNDAGIVFENGCSPSIYNKFTLSGINKRDEKILIGRKITKINEDAQEITMTLEGNFMITINMRDNAYSGPEALQLRIPGNPIVIWN</sequence>
<keyword evidence="2" id="KW-1185">Reference proteome</keyword>
<protein>
    <submittedName>
        <fullName evidence="1">Uncharacterized protein</fullName>
    </submittedName>
</protein>
<dbReference type="EMBL" id="JANEWF010000031">
    <property type="protein sequence ID" value="MDA8485650.1"/>
    <property type="molecule type" value="Genomic_DNA"/>
</dbReference>
<evidence type="ECO:0000313" key="1">
    <source>
        <dbReference type="EMBL" id="MDA8485650.1"/>
    </source>
</evidence>
<comment type="caution">
    <text evidence="1">The sequence shown here is derived from an EMBL/GenBank/DDBJ whole genome shotgun (WGS) entry which is preliminary data.</text>
</comment>
<dbReference type="Proteomes" id="UP001211689">
    <property type="component" value="Unassembled WGS sequence"/>
</dbReference>
<evidence type="ECO:0000313" key="2">
    <source>
        <dbReference type="Proteomes" id="UP001211689"/>
    </source>
</evidence>
<name>A0ABT4YAP8_METRE</name>
<accession>A0ABT4YAP8</accession>
<proteinExistence type="predicted"/>
<organism evidence="1 2">
    <name type="scientific">Metapseudomonas resinovorans</name>
    <name type="common">Pseudomonas resinovorans</name>
    <dbReference type="NCBI Taxonomy" id="53412"/>
    <lineage>
        <taxon>Bacteria</taxon>
        <taxon>Pseudomonadati</taxon>
        <taxon>Pseudomonadota</taxon>
        <taxon>Gammaproteobacteria</taxon>
        <taxon>Pseudomonadales</taxon>
        <taxon>Pseudomonadaceae</taxon>
        <taxon>Metapseudomonas</taxon>
    </lineage>
</organism>